<dbReference type="PANTHER" id="PTHR12049">
    <property type="entry name" value="PROTEIN ARGININE METHYLTRANSFERASE NDUFAF7, MITOCHONDRIAL"/>
    <property type="match status" value="1"/>
</dbReference>
<proteinExistence type="inferred from homology"/>
<evidence type="ECO:0000256" key="2">
    <source>
        <dbReference type="ARBA" id="ARBA00005891"/>
    </source>
</evidence>
<dbReference type="InterPro" id="IPR003788">
    <property type="entry name" value="NDUFAF7"/>
</dbReference>
<dbReference type="EC" id="2.1.1.320" evidence="7"/>
<dbReference type="Pfam" id="PF02636">
    <property type="entry name" value="Methyltransf_28"/>
    <property type="match status" value="1"/>
</dbReference>
<evidence type="ECO:0000313" key="10">
    <source>
        <dbReference type="Proteomes" id="UP001562354"/>
    </source>
</evidence>
<keyword evidence="5 7" id="KW-0496">Mitochondrion</keyword>
<evidence type="ECO:0000256" key="8">
    <source>
        <dbReference type="SAM" id="MobiDB-lite"/>
    </source>
</evidence>
<evidence type="ECO:0000256" key="5">
    <source>
        <dbReference type="ARBA" id="ARBA00023128"/>
    </source>
</evidence>
<comment type="function">
    <text evidence="7">Arginine methyltransferase involved in the assembly or stability of mitochondrial NADH:ubiquinone oxidoreductase complex (complex I).</text>
</comment>
<evidence type="ECO:0000256" key="4">
    <source>
        <dbReference type="ARBA" id="ARBA00022679"/>
    </source>
</evidence>
<keyword evidence="10" id="KW-1185">Reference proteome</keyword>
<keyword evidence="3 7" id="KW-0489">Methyltransferase</keyword>
<evidence type="ECO:0000256" key="3">
    <source>
        <dbReference type="ARBA" id="ARBA00022603"/>
    </source>
</evidence>
<feature type="region of interest" description="Disordered" evidence="8">
    <location>
        <begin position="33"/>
        <end position="60"/>
    </location>
</feature>
<dbReference type="InterPro" id="IPR029063">
    <property type="entry name" value="SAM-dependent_MTases_sf"/>
</dbReference>
<gene>
    <name evidence="9" type="ORF">AAFC00_000938</name>
</gene>
<feature type="compositionally biased region" description="Basic and acidic residues" evidence="8">
    <location>
        <begin position="37"/>
        <end position="51"/>
    </location>
</feature>
<comment type="catalytic activity">
    <reaction evidence="6 7">
        <text>L-arginyl-[protein] + 2 S-adenosyl-L-methionine = N(omega),N(omega)'-dimethyl-L-arginyl-[protein] + 2 S-adenosyl-L-homocysteine + 2 H(+)</text>
        <dbReference type="Rhea" id="RHEA:48108"/>
        <dbReference type="Rhea" id="RHEA-COMP:10532"/>
        <dbReference type="Rhea" id="RHEA-COMP:11992"/>
        <dbReference type="ChEBI" id="CHEBI:15378"/>
        <dbReference type="ChEBI" id="CHEBI:29965"/>
        <dbReference type="ChEBI" id="CHEBI:57856"/>
        <dbReference type="ChEBI" id="CHEBI:59789"/>
        <dbReference type="ChEBI" id="CHEBI:88221"/>
        <dbReference type="EC" id="2.1.1.320"/>
    </reaction>
</comment>
<dbReference type="SUPFAM" id="SSF53335">
    <property type="entry name" value="S-adenosyl-L-methionine-dependent methyltransferases"/>
    <property type="match status" value="1"/>
</dbReference>
<sequence>MESPLLSQLFKQLFTHRPCSSCTRHTTRRLYSSYGKAAERRRPRGPEKESSPLESNWQQRTDHFPRDKLDEYKRFPVVTSDALRSRKERPRRVRMLMRDFIEDSLYNPSYGYFSKQVVIWRPGEPFDFANLPDEASFYAEYQRRYTEFEDLLDAKEYNETRQLWHTPTELFRPYYGEAIAHYLVANYKLQLYPYEDLLIYEMGAGNGTLMMNILDYIREADPEVYARTRFRVIEVSSALASIQQHQLLRSAEAKGHADKVSIVNRSIFDWDTYVSSPCFFLAMEVFDNFAHDVIRYDPLTEEPMQGSALIDAEGEFYEFYSKDLDPVAARYLRVRDAACAGRPYNHPLRQPRILRNLRSKLPLAPNLSRPEYIPTRLMHFFDVLREYFPNHKLVTSDFHSLPDAVEGVNAPVVQTRYERRMVPVTTPLVHQGFFDILFPTDFGVMEDMYRAITGKLTRVTTHEEFFKRWAYVEDTQTRNGENPLLSWYKNASVMITV</sequence>
<evidence type="ECO:0000256" key="7">
    <source>
        <dbReference type="RuleBase" id="RU364114"/>
    </source>
</evidence>
<protein>
    <recommendedName>
        <fullName evidence="7">Protein arginine methyltransferase NDUFAF7</fullName>
        <ecNumber evidence="7">2.1.1.320</ecNumber>
    </recommendedName>
</protein>
<dbReference type="InterPro" id="IPR038375">
    <property type="entry name" value="NDUFAF7_sf"/>
</dbReference>
<comment type="caution">
    <text evidence="9">The sequence shown here is derived from an EMBL/GenBank/DDBJ whole genome shotgun (WGS) entry which is preliminary data.</text>
</comment>
<comment type="similarity">
    <text evidence="2 7">Belongs to the NDUFAF7 family.</text>
</comment>
<comment type="subcellular location">
    <subcellularLocation>
        <location evidence="1 7">Mitochondrion</location>
    </subcellularLocation>
</comment>
<organism evidence="9 10">
    <name type="scientific">Neodothiora populina</name>
    <dbReference type="NCBI Taxonomy" id="2781224"/>
    <lineage>
        <taxon>Eukaryota</taxon>
        <taxon>Fungi</taxon>
        <taxon>Dikarya</taxon>
        <taxon>Ascomycota</taxon>
        <taxon>Pezizomycotina</taxon>
        <taxon>Dothideomycetes</taxon>
        <taxon>Dothideomycetidae</taxon>
        <taxon>Dothideales</taxon>
        <taxon>Dothioraceae</taxon>
        <taxon>Neodothiora</taxon>
    </lineage>
</organism>
<dbReference type="EMBL" id="JBFMKM010000003">
    <property type="protein sequence ID" value="KAL1310676.1"/>
    <property type="molecule type" value="Genomic_DNA"/>
</dbReference>
<name>A0ABR3PMI4_9PEZI</name>
<evidence type="ECO:0000256" key="1">
    <source>
        <dbReference type="ARBA" id="ARBA00004173"/>
    </source>
</evidence>
<dbReference type="RefSeq" id="XP_069203525.1">
    <property type="nucleotide sequence ID" value="XM_069347675.1"/>
</dbReference>
<dbReference type="PANTHER" id="PTHR12049:SF5">
    <property type="entry name" value="PROTEIN ARGININE METHYLTRANSFERASE NDUFAF7 HOMOLOG, MITOCHONDRIAL"/>
    <property type="match status" value="1"/>
</dbReference>
<dbReference type="GeneID" id="95974641"/>
<evidence type="ECO:0000313" key="9">
    <source>
        <dbReference type="EMBL" id="KAL1310676.1"/>
    </source>
</evidence>
<dbReference type="Proteomes" id="UP001562354">
    <property type="component" value="Unassembled WGS sequence"/>
</dbReference>
<keyword evidence="4 7" id="KW-0808">Transferase</keyword>
<accession>A0ABR3PMI4</accession>
<evidence type="ECO:0000256" key="6">
    <source>
        <dbReference type="ARBA" id="ARBA00048612"/>
    </source>
</evidence>
<dbReference type="Gene3D" id="3.40.50.12710">
    <property type="match status" value="1"/>
</dbReference>
<reference evidence="9 10" key="1">
    <citation type="submission" date="2024-07" db="EMBL/GenBank/DDBJ databases">
        <title>Draft sequence of the Neodothiora populina.</title>
        <authorList>
            <person name="Drown D.D."/>
            <person name="Schuette U.S."/>
            <person name="Buechlein A.B."/>
            <person name="Rusch D.R."/>
            <person name="Winton L.W."/>
            <person name="Adams G.A."/>
        </authorList>
    </citation>
    <scope>NUCLEOTIDE SEQUENCE [LARGE SCALE GENOMIC DNA]</scope>
    <source>
        <strain evidence="9 10">CPC 39397</strain>
    </source>
</reference>